<evidence type="ECO:0008006" key="3">
    <source>
        <dbReference type="Google" id="ProtNLM"/>
    </source>
</evidence>
<evidence type="ECO:0000313" key="1">
    <source>
        <dbReference type="EMBL" id="GJT67147.1"/>
    </source>
</evidence>
<protein>
    <recommendedName>
        <fullName evidence="3">Dirigent protein</fullName>
    </recommendedName>
</protein>
<proteinExistence type="predicted"/>
<evidence type="ECO:0000313" key="2">
    <source>
        <dbReference type="Proteomes" id="UP001151760"/>
    </source>
</evidence>
<dbReference type="EMBL" id="BQNB010017781">
    <property type="protein sequence ID" value="GJT67147.1"/>
    <property type="molecule type" value="Genomic_DNA"/>
</dbReference>
<comment type="caution">
    <text evidence="1">The sequence shown here is derived from an EMBL/GenBank/DDBJ whole genome shotgun (WGS) entry which is preliminary data.</text>
</comment>
<reference evidence="1" key="2">
    <citation type="submission" date="2022-01" db="EMBL/GenBank/DDBJ databases">
        <authorList>
            <person name="Yamashiro T."/>
            <person name="Shiraishi A."/>
            <person name="Satake H."/>
            <person name="Nakayama K."/>
        </authorList>
    </citation>
    <scope>NUCLEOTIDE SEQUENCE</scope>
</reference>
<reference evidence="1" key="1">
    <citation type="journal article" date="2022" name="Int. J. Mol. Sci.">
        <title>Draft Genome of Tanacetum Coccineum: Genomic Comparison of Closely Related Tanacetum-Family Plants.</title>
        <authorList>
            <person name="Yamashiro T."/>
            <person name="Shiraishi A."/>
            <person name="Nakayama K."/>
            <person name="Satake H."/>
        </authorList>
    </citation>
    <scope>NUCLEOTIDE SEQUENCE</scope>
</reference>
<gene>
    <name evidence="1" type="ORF">Tco_1018627</name>
</gene>
<sequence length="108" mass="11739">MYILKDPSFSSTNNIEAPQVDGTVLLKGLILTEVRLLSTRFHVLAIIASIALTSGPSEVSSVRESHNLRDSNLQKGSGFGLLAKGVGFLYAKAEENPLSYDAYECEYT</sequence>
<keyword evidence="2" id="KW-1185">Reference proteome</keyword>
<name>A0ABQ5FXE4_9ASTR</name>
<dbReference type="Proteomes" id="UP001151760">
    <property type="component" value="Unassembled WGS sequence"/>
</dbReference>
<accession>A0ABQ5FXE4</accession>
<organism evidence="1 2">
    <name type="scientific">Tanacetum coccineum</name>
    <dbReference type="NCBI Taxonomy" id="301880"/>
    <lineage>
        <taxon>Eukaryota</taxon>
        <taxon>Viridiplantae</taxon>
        <taxon>Streptophyta</taxon>
        <taxon>Embryophyta</taxon>
        <taxon>Tracheophyta</taxon>
        <taxon>Spermatophyta</taxon>
        <taxon>Magnoliopsida</taxon>
        <taxon>eudicotyledons</taxon>
        <taxon>Gunneridae</taxon>
        <taxon>Pentapetalae</taxon>
        <taxon>asterids</taxon>
        <taxon>campanulids</taxon>
        <taxon>Asterales</taxon>
        <taxon>Asteraceae</taxon>
        <taxon>Asteroideae</taxon>
        <taxon>Anthemideae</taxon>
        <taxon>Anthemidinae</taxon>
        <taxon>Tanacetum</taxon>
    </lineage>
</organism>